<evidence type="ECO:0000313" key="4">
    <source>
        <dbReference type="Proteomes" id="UP000008549"/>
    </source>
</evidence>
<feature type="signal peptide" evidence="2">
    <location>
        <begin position="1"/>
        <end position="17"/>
    </location>
</feature>
<evidence type="ECO:0000313" key="5">
    <source>
        <dbReference type="WormBase" id="CBG25745"/>
    </source>
</evidence>
<dbReference type="CTD" id="68917227"/>
<keyword evidence="2" id="KW-0732">Signal</keyword>
<dbReference type="RefSeq" id="XP_045099009.1">
    <property type="nucleotide sequence ID" value="XM_045240714.1"/>
</dbReference>
<feature type="chain" id="PRO_5002844242" evidence="2">
    <location>
        <begin position="18"/>
        <end position="364"/>
    </location>
</feature>
<organism evidence="3 4">
    <name type="scientific">Caenorhabditis briggsae</name>
    <dbReference type="NCBI Taxonomy" id="6238"/>
    <lineage>
        <taxon>Eukaryota</taxon>
        <taxon>Metazoa</taxon>
        <taxon>Ecdysozoa</taxon>
        <taxon>Nematoda</taxon>
        <taxon>Chromadorea</taxon>
        <taxon>Rhabditida</taxon>
        <taxon>Rhabditina</taxon>
        <taxon>Rhabditomorpha</taxon>
        <taxon>Rhabditoidea</taxon>
        <taxon>Rhabditidae</taxon>
        <taxon>Peloderinae</taxon>
        <taxon>Caenorhabditis</taxon>
    </lineage>
</organism>
<dbReference type="HOGENOM" id="CLU_761264_0_0_1"/>
<reference evidence="3 4" key="1">
    <citation type="journal article" date="2003" name="PLoS Biol.">
        <title>The genome sequence of Caenorhabditis briggsae: a platform for comparative genomics.</title>
        <authorList>
            <person name="Stein L.D."/>
            <person name="Bao Z."/>
            <person name="Blasiar D."/>
            <person name="Blumenthal T."/>
            <person name="Brent M.R."/>
            <person name="Chen N."/>
            <person name="Chinwalla A."/>
            <person name="Clarke L."/>
            <person name="Clee C."/>
            <person name="Coghlan A."/>
            <person name="Coulson A."/>
            <person name="D'Eustachio P."/>
            <person name="Fitch D.H."/>
            <person name="Fulton L.A."/>
            <person name="Fulton R.E."/>
            <person name="Griffiths-Jones S."/>
            <person name="Harris T.W."/>
            <person name="Hillier L.W."/>
            <person name="Kamath R."/>
            <person name="Kuwabara P.E."/>
            <person name="Mardis E.R."/>
            <person name="Marra M.A."/>
            <person name="Miner T.L."/>
            <person name="Minx P."/>
            <person name="Mullikin J.C."/>
            <person name="Plumb R.W."/>
            <person name="Rogers J."/>
            <person name="Schein J.E."/>
            <person name="Sohrmann M."/>
            <person name="Spieth J."/>
            <person name="Stajich J.E."/>
            <person name="Wei C."/>
            <person name="Willey D."/>
            <person name="Wilson R.K."/>
            <person name="Durbin R."/>
            <person name="Waterston R.H."/>
        </authorList>
    </citation>
    <scope>NUCLEOTIDE SEQUENCE [LARGE SCALE GENOMIC DNA]</scope>
    <source>
        <strain evidence="3 4">AF16</strain>
    </source>
</reference>
<feature type="region of interest" description="Disordered" evidence="1">
    <location>
        <begin position="226"/>
        <end position="266"/>
    </location>
</feature>
<dbReference type="GeneID" id="68917227"/>
<dbReference type="InParanoid" id="B6IHR6"/>
<dbReference type="AlphaFoldDB" id="B6IHR6"/>
<evidence type="ECO:0000256" key="2">
    <source>
        <dbReference type="SAM" id="SignalP"/>
    </source>
</evidence>
<gene>
    <name evidence="3 5" type="ORF">CBG25745</name>
    <name evidence="3" type="ORF">CBG_25745</name>
</gene>
<evidence type="ECO:0000313" key="3">
    <source>
        <dbReference type="EMBL" id="CAR99446.1"/>
    </source>
</evidence>
<name>B6IHR6_CAEBR</name>
<reference evidence="3 4" key="2">
    <citation type="journal article" date="2011" name="PLoS Genet.">
        <title>Caenorhabditis briggsae recombinant inbred line genotypes reveal inter-strain incompatibility and the evolution of recombination.</title>
        <authorList>
            <person name="Ross J.A."/>
            <person name="Koboldt D.C."/>
            <person name="Staisch J.E."/>
            <person name="Chamberlin H.M."/>
            <person name="Gupta B.P."/>
            <person name="Miller R.D."/>
            <person name="Baird S.E."/>
            <person name="Haag E.S."/>
        </authorList>
    </citation>
    <scope>NUCLEOTIDE SEQUENCE [LARGE SCALE GENOMIC DNA]</scope>
    <source>
        <strain evidence="3 4">AF16</strain>
    </source>
</reference>
<proteinExistence type="predicted"/>
<protein>
    <submittedName>
        <fullName evidence="3">Protein CBG25745</fullName>
    </submittedName>
</protein>
<dbReference type="WormBase" id="CBG25745">
    <property type="protein sequence ID" value="CBP48730"/>
    <property type="gene ID" value="WBGene00087159"/>
</dbReference>
<dbReference type="EMBL" id="HE600905">
    <property type="protein sequence ID" value="CAR99446.1"/>
    <property type="molecule type" value="Genomic_DNA"/>
</dbReference>
<sequence>MLKTLLPLLTLAALCLGQYCPRGKKVSMKDQIRLHVKVKYPNKYAYLPRFFTESNEDWLAYPTEEDVGSHDIYVLVKGCKNAMLLELIVYNHHSPMMCEQPIFFIRKDDEDQKMSCCNSRSSHLTAPTTINGEGKEVLQIEEIETSEAITINEEKEVLQNGSIEATTEAIQINKGKEVFQTEDIDAPFEATSKTREAETRGRMEEIVAPFEAIPITEEPTMKESLQFEDIESSSSISSDKKSEKNEVFQMEESEATTEAIQINKGKEVFQTEDIEAPFEAIPNTEEPKIKESLQIEGIVNEEKEALQNGNIEYFAEIIPITPSSSPTFSSPTMTSSLLPPHGTTISTTLSESKNEVTYFIYNLW</sequence>
<accession>B6IHR6</accession>
<evidence type="ECO:0000256" key="1">
    <source>
        <dbReference type="SAM" id="MobiDB-lite"/>
    </source>
</evidence>
<keyword evidence="4" id="KW-1185">Reference proteome</keyword>
<dbReference type="KEGG" id="cbr:CBG_25745"/>
<dbReference type="Proteomes" id="UP000008549">
    <property type="component" value="Unassembled WGS sequence"/>
</dbReference>